<accession>A0A6C0H2B2</accession>
<reference evidence="1" key="1">
    <citation type="journal article" date="2020" name="Nature">
        <title>Giant virus diversity and host interactions through global metagenomics.</title>
        <authorList>
            <person name="Schulz F."/>
            <person name="Roux S."/>
            <person name="Paez-Espino D."/>
            <person name="Jungbluth S."/>
            <person name="Walsh D.A."/>
            <person name="Denef V.J."/>
            <person name="McMahon K.D."/>
            <person name="Konstantinidis K.T."/>
            <person name="Eloe-Fadrosh E.A."/>
            <person name="Kyrpides N.C."/>
            <person name="Woyke T."/>
        </authorList>
    </citation>
    <scope>NUCLEOTIDE SEQUENCE</scope>
    <source>
        <strain evidence="1">GVMAG-M-3300023179-59</strain>
    </source>
</reference>
<evidence type="ECO:0000313" key="1">
    <source>
        <dbReference type="EMBL" id="QHT74520.1"/>
    </source>
</evidence>
<name>A0A6C0H2B2_9ZZZZ</name>
<proteinExistence type="predicted"/>
<dbReference type="AlphaFoldDB" id="A0A6C0H2B2"/>
<sequence>MENSEKNSELLEQSVYSLTQLFDKYKDDVYMLSKTHNYIVKQLPVLLENMQKVHQQRQVRIEEMTNEQDTFIQTFLNNNQYFYIASTEKFFYYDGLHYHLYGEDDILHHILSTISRDRHLMSWKQSTKRNIMKRIKENYPLLRKSIPETETIQFVLDLLCPALFSTRTEAKYFLTILGDNIFRKNASYIHFINTNSKQFIRELNNICQIYVGQGCCQTFKHKYHDHSYDICRLVRIQECVRSENIWNSILKSYILDIICVACHYSIRYGSSDNYVEKFSNDAVLNANVFYLKNTQQTDLVELFIREYLTIIRNREGSLGTESPTTNQTQKKPPHSITWKNMQYLWRRFLDFRQLPNVIFLQSLKGILVEKLNDMYDETTDSFIGVSSKFLPTIQRFLQFWGETVVEDDNENHFEVDELLQLFRKWCENNHETVPNLNEKQIIDLISYFYPNIETEDEKYISKIRNILWDKSMDIQMALDSFKEYNHQFHSGGLQHRVSIFDAYQYYCKYFNNPLFNGTFTLIVSKFYFEKYIAENLSEYIIDDKFLVAEWYMTIPDSSNEIV</sequence>
<dbReference type="EMBL" id="MN739851">
    <property type="protein sequence ID" value="QHT74520.1"/>
    <property type="molecule type" value="Genomic_DNA"/>
</dbReference>
<organism evidence="1">
    <name type="scientific">viral metagenome</name>
    <dbReference type="NCBI Taxonomy" id="1070528"/>
    <lineage>
        <taxon>unclassified sequences</taxon>
        <taxon>metagenomes</taxon>
        <taxon>organismal metagenomes</taxon>
    </lineage>
</organism>
<protein>
    <submittedName>
        <fullName evidence="1">Uncharacterized protein</fullName>
    </submittedName>
</protein>